<dbReference type="Proteomes" id="UP000276133">
    <property type="component" value="Unassembled WGS sequence"/>
</dbReference>
<keyword evidence="4" id="KW-1185">Reference proteome</keyword>
<gene>
    <name evidence="3" type="ORF">BpHYR1_030948</name>
</gene>
<evidence type="ECO:0000256" key="1">
    <source>
        <dbReference type="SAM" id="Phobius"/>
    </source>
</evidence>
<feature type="transmembrane region" description="Helical" evidence="1">
    <location>
        <begin position="235"/>
        <end position="252"/>
    </location>
</feature>
<evidence type="ECO:0000313" key="4">
    <source>
        <dbReference type="Proteomes" id="UP000276133"/>
    </source>
</evidence>
<evidence type="ECO:0000259" key="2">
    <source>
        <dbReference type="Pfam" id="PF00087"/>
    </source>
</evidence>
<accession>A0A3M7SVS3</accession>
<protein>
    <recommendedName>
        <fullName evidence="2">Snake toxin/toxin-like domain-containing protein</fullName>
    </recommendedName>
</protein>
<proteinExistence type="predicted"/>
<organism evidence="3 4">
    <name type="scientific">Brachionus plicatilis</name>
    <name type="common">Marine rotifer</name>
    <name type="synonym">Brachionus muelleri</name>
    <dbReference type="NCBI Taxonomy" id="10195"/>
    <lineage>
        <taxon>Eukaryota</taxon>
        <taxon>Metazoa</taxon>
        <taxon>Spiralia</taxon>
        <taxon>Gnathifera</taxon>
        <taxon>Rotifera</taxon>
        <taxon>Eurotatoria</taxon>
        <taxon>Monogononta</taxon>
        <taxon>Pseudotrocha</taxon>
        <taxon>Ploima</taxon>
        <taxon>Brachionidae</taxon>
        <taxon>Brachionus</taxon>
    </lineage>
</organism>
<dbReference type="OrthoDB" id="5945173at2759"/>
<keyword evidence="1" id="KW-1133">Transmembrane helix</keyword>
<dbReference type="Gene3D" id="2.10.60.10">
    <property type="entry name" value="CD59"/>
    <property type="match status" value="1"/>
</dbReference>
<comment type="caution">
    <text evidence="3">The sequence shown here is derived from an EMBL/GenBank/DDBJ whole genome shotgun (WGS) entry which is preliminary data.</text>
</comment>
<reference evidence="3 4" key="1">
    <citation type="journal article" date="2018" name="Sci. Rep.">
        <title>Genomic signatures of local adaptation to the degree of environmental predictability in rotifers.</title>
        <authorList>
            <person name="Franch-Gras L."/>
            <person name="Hahn C."/>
            <person name="Garcia-Roger E.M."/>
            <person name="Carmona M.J."/>
            <person name="Serra M."/>
            <person name="Gomez A."/>
        </authorList>
    </citation>
    <scope>NUCLEOTIDE SEQUENCE [LARGE SCALE GENOMIC DNA]</scope>
    <source>
        <strain evidence="3">HYR1</strain>
    </source>
</reference>
<dbReference type="InterPro" id="IPR035076">
    <property type="entry name" value="Toxin/TOLIP"/>
</dbReference>
<sequence>MNDSVRPTSGGTGELGGKGAGLLGRIDFLALFTASVSLLIAGLDRPIFSKSFDLTYSKCERRFFPRKLDRKTLRFLFRQNNIASICLYATSIFDMNFKKTCALIKYPNKKAPKINKNLESIEFRSNRLMILVVIYVINCPDDFNMCLTNFIEHENGNFFSQRACVPSYLCTPGAYTKNNSKVTTKCCDNDLCIRSLRRKNIKNISLYLICFYKSFKFLLNVIVMIDLQWSKWPRIKLWLLISFGTTAVFQNFI</sequence>
<feature type="transmembrane region" description="Helical" evidence="1">
    <location>
        <begin position="204"/>
        <end position="223"/>
    </location>
</feature>
<keyword evidence="1" id="KW-0472">Membrane</keyword>
<keyword evidence="1" id="KW-0812">Transmembrane</keyword>
<feature type="transmembrane region" description="Helical" evidence="1">
    <location>
        <begin position="20"/>
        <end position="43"/>
    </location>
</feature>
<dbReference type="SUPFAM" id="SSF57302">
    <property type="entry name" value="Snake toxin-like"/>
    <property type="match status" value="1"/>
</dbReference>
<name>A0A3M7SVS3_BRAPC</name>
<feature type="domain" description="Snake toxin/toxin-like" evidence="2">
    <location>
        <begin position="137"/>
        <end position="192"/>
    </location>
</feature>
<dbReference type="AlphaFoldDB" id="A0A3M7SVS3"/>
<dbReference type="Pfam" id="PF00087">
    <property type="entry name" value="Toxin_TOLIP"/>
    <property type="match status" value="1"/>
</dbReference>
<evidence type="ECO:0000313" key="3">
    <source>
        <dbReference type="EMBL" id="RNA39924.1"/>
    </source>
</evidence>
<dbReference type="EMBL" id="REGN01000696">
    <property type="protein sequence ID" value="RNA39924.1"/>
    <property type="molecule type" value="Genomic_DNA"/>
</dbReference>
<dbReference type="InterPro" id="IPR045860">
    <property type="entry name" value="Snake_toxin-like_sf"/>
</dbReference>